<evidence type="ECO:0000313" key="3">
    <source>
        <dbReference type="Proteomes" id="UP000095192"/>
    </source>
</evidence>
<comment type="caution">
    <text evidence="2">The sequence shown here is derived from an EMBL/GenBank/DDBJ whole genome shotgun (WGS) entry which is preliminary data.</text>
</comment>
<name>A0A1D3D6K1_9EIME</name>
<feature type="compositionally biased region" description="Basic and acidic residues" evidence="1">
    <location>
        <begin position="618"/>
        <end position="631"/>
    </location>
</feature>
<sequence length="638" mass="70982">MKELCEAPREPAEASPARSVLRIRKLLEEARDEDIRRFGVETHARAPGYAYQYPPGAYKLREEDTPVRKPGARDYLAAPPLTPHGFAPRWGHGPFKKEGSQTRSRTKYTACPRVLAASMPRTSAPQKKLEPALEELWAAACREGQAKTRGKQRPPTKPLLNMNAVASSLPDRASQALTRQAERVEELQSREALSSRASSSVGEPWESLPLEPFEALSEDEFLRGPGQPLLTAAEKHHLRHFGLDFKERKSFTRRRHWGPQERERWQRSKRLRHLIKTQQVVFRRDLLQQTFEDDYLRYTGKPYRASSASRRFLPASFHQPFCGCGCAALERSPFAPETPQGQEGSSSGIEFTGGSPAGIVSHREPNGVASQLEGASRIAKDPVLAASLAVKQWLPTVAGLGGKPLRREHAEWLPWSYHLELENDPSGRSRRNARPKSPPPGPHSGEDEKDFKLHRVLEAELVRLYEAAHGSLPSLFAGPRRIEQVTLADDFAAAVAGSSAVQGGPARCTGRRKKHPKDTKVSFGRLKEYGAIVVEITSCKTLKQEVDESLYRGWSERPREQIRHMAPPKGVRTNPNYNVTLEKLQAAAIKLHADIIPDRAAGTDAVIDTKGCGGGRGGIKEHAYEQKHTLDSRAPPPY</sequence>
<feature type="region of interest" description="Disordered" evidence="1">
    <location>
        <begin position="616"/>
        <end position="638"/>
    </location>
</feature>
<dbReference type="Proteomes" id="UP000095192">
    <property type="component" value="Unassembled WGS sequence"/>
</dbReference>
<dbReference type="VEuPathDB" id="ToxoDB:LOC34624019"/>
<dbReference type="AlphaFoldDB" id="A0A1D3D6K1"/>
<protein>
    <submittedName>
        <fullName evidence="2">Uncharacterized protein</fullName>
    </submittedName>
</protein>
<gene>
    <name evidence="2" type="ORF">cyc_08251</name>
</gene>
<dbReference type="VEuPathDB" id="ToxoDB:cyc_08251"/>
<feature type="compositionally biased region" description="Polar residues" evidence="1">
    <location>
        <begin position="339"/>
        <end position="349"/>
    </location>
</feature>
<dbReference type="InParanoid" id="A0A1D3D6K1"/>
<keyword evidence="3" id="KW-1185">Reference proteome</keyword>
<evidence type="ECO:0000313" key="2">
    <source>
        <dbReference type="EMBL" id="OEH79082.1"/>
    </source>
</evidence>
<dbReference type="EMBL" id="JROU02000516">
    <property type="protein sequence ID" value="OEH79082.1"/>
    <property type="molecule type" value="Genomic_DNA"/>
</dbReference>
<evidence type="ECO:0000256" key="1">
    <source>
        <dbReference type="SAM" id="MobiDB-lite"/>
    </source>
</evidence>
<feature type="region of interest" description="Disordered" evidence="1">
    <location>
        <begin position="84"/>
        <end position="106"/>
    </location>
</feature>
<feature type="region of interest" description="Disordered" evidence="1">
    <location>
        <begin position="335"/>
        <end position="363"/>
    </location>
</feature>
<organism evidence="2 3">
    <name type="scientific">Cyclospora cayetanensis</name>
    <dbReference type="NCBI Taxonomy" id="88456"/>
    <lineage>
        <taxon>Eukaryota</taxon>
        <taxon>Sar</taxon>
        <taxon>Alveolata</taxon>
        <taxon>Apicomplexa</taxon>
        <taxon>Conoidasida</taxon>
        <taxon>Coccidia</taxon>
        <taxon>Eucoccidiorida</taxon>
        <taxon>Eimeriorina</taxon>
        <taxon>Eimeriidae</taxon>
        <taxon>Cyclospora</taxon>
    </lineage>
</organism>
<reference evidence="2 3" key="1">
    <citation type="journal article" date="2016" name="BMC Genomics">
        <title>Comparative genomics reveals Cyclospora cayetanensis possesses coccidia-like metabolism and invasion components but unique surface antigens.</title>
        <authorList>
            <person name="Liu S."/>
            <person name="Wang L."/>
            <person name="Zheng H."/>
            <person name="Xu Z."/>
            <person name="Roellig D.M."/>
            <person name="Li N."/>
            <person name="Frace M.A."/>
            <person name="Tang K."/>
            <person name="Arrowood M.J."/>
            <person name="Moss D.M."/>
            <person name="Zhang L."/>
            <person name="Feng Y."/>
            <person name="Xiao L."/>
        </authorList>
    </citation>
    <scope>NUCLEOTIDE SEQUENCE [LARGE SCALE GENOMIC DNA]</scope>
    <source>
        <strain evidence="2 3">CHN_HEN01</strain>
    </source>
</reference>
<accession>A0A1D3D6K1</accession>
<proteinExistence type="predicted"/>
<feature type="region of interest" description="Disordered" evidence="1">
    <location>
        <begin position="421"/>
        <end position="450"/>
    </location>
</feature>